<evidence type="ECO:0000256" key="1">
    <source>
        <dbReference type="SAM" id="MobiDB-lite"/>
    </source>
</evidence>
<dbReference type="Proteomes" id="UP000298327">
    <property type="component" value="Unassembled WGS sequence"/>
</dbReference>
<feature type="compositionally biased region" description="Polar residues" evidence="1">
    <location>
        <begin position="25"/>
        <end position="35"/>
    </location>
</feature>
<reference evidence="2 3" key="1">
    <citation type="submission" date="2019-02" db="EMBL/GenBank/DDBJ databases">
        <title>Genome sequencing of the rare red list fungi Dentipellis fragilis.</title>
        <authorList>
            <person name="Buettner E."/>
            <person name="Kellner H."/>
        </authorList>
    </citation>
    <scope>NUCLEOTIDE SEQUENCE [LARGE SCALE GENOMIC DNA]</scope>
    <source>
        <strain evidence="2 3">DSM 105465</strain>
    </source>
</reference>
<name>A0A4Y9Y4F1_9AGAM</name>
<keyword evidence="3" id="KW-1185">Reference proteome</keyword>
<organism evidence="2 3">
    <name type="scientific">Dentipellis fragilis</name>
    <dbReference type="NCBI Taxonomy" id="205917"/>
    <lineage>
        <taxon>Eukaryota</taxon>
        <taxon>Fungi</taxon>
        <taxon>Dikarya</taxon>
        <taxon>Basidiomycota</taxon>
        <taxon>Agaricomycotina</taxon>
        <taxon>Agaricomycetes</taxon>
        <taxon>Russulales</taxon>
        <taxon>Hericiaceae</taxon>
        <taxon>Dentipellis</taxon>
    </lineage>
</organism>
<dbReference type="AlphaFoldDB" id="A0A4Y9Y4F1"/>
<sequence length="141" mass="15468">MYLLGWSVAMEKVPKHDGMRMRSSCRATSGMSTPASPRADSDDVKSKCGRSGSACTWHLTFAKTGVAAILHHLGKLKLESAIKDGRTFFYVDARPHPPAKGDLNADPSTMFLVASAEFRVRVPDEYLDFLRGLGAMNIIEH</sequence>
<accession>A0A4Y9Y4F1</accession>
<proteinExistence type="predicted"/>
<gene>
    <name evidence="2" type="ORF">EVG20_g8914</name>
</gene>
<protein>
    <submittedName>
        <fullName evidence="2">Uncharacterized protein</fullName>
    </submittedName>
</protein>
<feature type="region of interest" description="Disordered" evidence="1">
    <location>
        <begin position="17"/>
        <end position="47"/>
    </location>
</feature>
<evidence type="ECO:0000313" key="3">
    <source>
        <dbReference type="Proteomes" id="UP000298327"/>
    </source>
</evidence>
<evidence type="ECO:0000313" key="2">
    <source>
        <dbReference type="EMBL" id="TFY56457.1"/>
    </source>
</evidence>
<dbReference type="EMBL" id="SEOQ01000826">
    <property type="protein sequence ID" value="TFY56457.1"/>
    <property type="molecule type" value="Genomic_DNA"/>
</dbReference>
<comment type="caution">
    <text evidence="2">The sequence shown here is derived from an EMBL/GenBank/DDBJ whole genome shotgun (WGS) entry which is preliminary data.</text>
</comment>